<evidence type="ECO:0000313" key="1">
    <source>
        <dbReference type="EMBL" id="CDM23663.1"/>
    </source>
</evidence>
<dbReference type="AlphaFoldDB" id="W8WVG2"/>
<dbReference type="PATRIC" id="fig|1437824.5.peg.1179"/>
<keyword evidence="2" id="KW-1185">Reference proteome</keyword>
<sequence length="62" mass="6894">MRFIAGPLNKQLLQNLLGEVILLGNTHIDLLPVRCLKPNKFSAFFWRAQVMSAMSAAALTHS</sequence>
<gene>
    <name evidence="1" type="ORF">BN940_05971</name>
</gene>
<protein>
    <submittedName>
        <fullName evidence="1">Phospholipase D/Transphosphatidylase</fullName>
    </submittedName>
</protein>
<name>W8WVG2_CASD6</name>
<reference evidence="1 2" key="1">
    <citation type="journal article" date="2014" name="BMC Microbiol.">
        <title>The oxygen-independent metabolism of cyclic monoterpenes in Castellaniella defragrans 65Phen.</title>
        <authorList>
            <person name="Petasch J."/>
            <person name="Disch E.M."/>
            <person name="Markert S."/>
            <person name="Becher D."/>
            <person name="Schweder T."/>
            <person name="Huttel B."/>
            <person name="Reinhardt R."/>
            <person name="Harder J."/>
        </authorList>
    </citation>
    <scope>NUCLEOTIDE SEQUENCE [LARGE SCALE GENOMIC DNA]</scope>
    <source>
        <strain evidence="1">65Phen</strain>
    </source>
</reference>
<dbReference type="HOGENOM" id="CLU_2895729_0_0_4"/>
<dbReference type="Proteomes" id="UP000019805">
    <property type="component" value="Chromosome"/>
</dbReference>
<dbReference type="EMBL" id="HG916765">
    <property type="protein sequence ID" value="CDM23663.1"/>
    <property type="molecule type" value="Genomic_DNA"/>
</dbReference>
<organism evidence="1 2">
    <name type="scientific">Castellaniella defragrans (strain DSM 12143 / CCUG 39792 / 65Phen)</name>
    <name type="common">Alcaligenes defragrans</name>
    <dbReference type="NCBI Taxonomy" id="1437824"/>
    <lineage>
        <taxon>Bacteria</taxon>
        <taxon>Pseudomonadati</taxon>
        <taxon>Pseudomonadota</taxon>
        <taxon>Betaproteobacteria</taxon>
        <taxon>Burkholderiales</taxon>
        <taxon>Alcaligenaceae</taxon>
        <taxon>Castellaniella</taxon>
    </lineage>
</organism>
<evidence type="ECO:0000313" key="2">
    <source>
        <dbReference type="Proteomes" id="UP000019805"/>
    </source>
</evidence>
<proteinExistence type="predicted"/>
<dbReference type="KEGG" id="cdn:BN940_05971"/>
<accession>W8WVG2</accession>